<dbReference type="EMBL" id="NPKJ01000064">
    <property type="protein sequence ID" value="PAQ06747.1"/>
    <property type="molecule type" value="Genomic_DNA"/>
</dbReference>
<sequence length="65" mass="7286">MAISAGGLQCDCSRSQHTAVAFCEIRWVTTGIWLGAILKQFLDFFDLPPTRIQQQAGLRIDYVID</sequence>
<gene>
    <name evidence="1" type="ORF">CIT26_24530</name>
</gene>
<name>A0A271LFW7_9HYPH</name>
<evidence type="ECO:0000313" key="2">
    <source>
        <dbReference type="Proteomes" id="UP000216442"/>
    </source>
</evidence>
<keyword evidence="2" id="KW-1185">Reference proteome</keyword>
<dbReference type="Proteomes" id="UP000216442">
    <property type="component" value="Unassembled WGS sequence"/>
</dbReference>
<organism evidence="1 2">
    <name type="scientific">Mesorhizobium temperatum</name>
    <dbReference type="NCBI Taxonomy" id="241416"/>
    <lineage>
        <taxon>Bacteria</taxon>
        <taxon>Pseudomonadati</taxon>
        <taxon>Pseudomonadota</taxon>
        <taxon>Alphaproteobacteria</taxon>
        <taxon>Hyphomicrobiales</taxon>
        <taxon>Phyllobacteriaceae</taxon>
        <taxon>Mesorhizobium</taxon>
    </lineage>
</organism>
<comment type="caution">
    <text evidence="1">The sequence shown here is derived from an EMBL/GenBank/DDBJ whole genome shotgun (WGS) entry which is preliminary data.</text>
</comment>
<dbReference type="AlphaFoldDB" id="A0A271LFW7"/>
<evidence type="ECO:0000313" key="1">
    <source>
        <dbReference type="EMBL" id="PAQ06747.1"/>
    </source>
</evidence>
<accession>A0A271LFW7</accession>
<protein>
    <submittedName>
        <fullName evidence="1">Uncharacterized protein</fullName>
    </submittedName>
</protein>
<proteinExistence type="predicted"/>
<reference evidence="1 2" key="1">
    <citation type="submission" date="2017-08" db="EMBL/GenBank/DDBJ databases">
        <title>Mesorhizobium wenxinae sp. nov., a novel rhizobial species isolated from root nodules of chickpea (Cicer arietinum L.).</title>
        <authorList>
            <person name="Zhang J."/>
        </authorList>
    </citation>
    <scope>NUCLEOTIDE SEQUENCE [LARGE SCALE GENOMIC DNA]</scope>
    <source>
        <strain evidence="1 2">SDW018</strain>
    </source>
</reference>